<dbReference type="PROSITE" id="PS00211">
    <property type="entry name" value="ABC_TRANSPORTER_1"/>
    <property type="match status" value="1"/>
</dbReference>
<dbReference type="RefSeq" id="WP_109691319.1">
    <property type="nucleotide sequence ID" value="NZ_QGGL01000028.1"/>
</dbReference>
<dbReference type="GO" id="GO:0016887">
    <property type="term" value="F:ATP hydrolysis activity"/>
    <property type="evidence" value="ECO:0007669"/>
    <property type="project" value="InterPro"/>
</dbReference>
<protein>
    <submittedName>
        <fullName evidence="5">Iron-regulated ABC transporter ATPase subunit SufC</fullName>
    </submittedName>
</protein>
<dbReference type="InterPro" id="IPR027417">
    <property type="entry name" value="P-loop_NTPase"/>
</dbReference>
<evidence type="ECO:0000256" key="1">
    <source>
        <dbReference type="ARBA" id="ARBA00006216"/>
    </source>
</evidence>
<feature type="domain" description="ABC transporter" evidence="4">
    <location>
        <begin position="6"/>
        <end position="248"/>
    </location>
</feature>
<dbReference type="SMART" id="SM00382">
    <property type="entry name" value="AAA"/>
    <property type="match status" value="1"/>
</dbReference>
<dbReference type="AlphaFoldDB" id="A0A316D2C8"/>
<keyword evidence="3" id="KW-0067">ATP-binding</keyword>
<dbReference type="PANTHER" id="PTHR43204:SF1">
    <property type="entry name" value="ABC TRANSPORTER I FAMILY MEMBER 6, CHLOROPLASTIC"/>
    <property type="match status" value="1"/>
</dbReference>
<dbReference type="CDD" id="cd03217">
    <property type="entry name" value="ABC_FeS_Assembly"/>
    <property type="match status" value="1"/>
</dbReference>
<dbReference type="OrthoDB" id="9806149at2"/>
<dbReference type="PANTHER" id="PTHR43204">
    <property type="entry name" value="ABC TRANSPORTER I FAMILY MEMBER 6, CHLOROPLASTIC"/>
    <property type="match status" value="1"/>
</dbReference>
<gene>
    <name evidence="5" type="ORF">C7459_1281</name>
</gene>
<dbReference type="Gene3D" id="3.40.50.300">
    <property type="entry name" value="P-loop containing nucleotide triphosphate hydrolases"/>
    <property type="match status" value="1"/>
</dbReference>
<organism evidence="5 6">
    <name type="scientific">Tumebacillus permanentifrigoris</name>
    <dbReference type="NCBI Taxonomy" id="378543"/>
    <lineage>
        <taxon>Bacteria</taxon>
        <taxon>Bacillati</taxon>
        <taxon>Bacillota</taxon>
        <taxon>Bacilli</taxon>
        <taxon>Bacillales</taxon>
        <taxon>Alicyclobacillaceae</taxon>
        <taxon>Tumebacillus</taxon>
    </lineage>
</organism>
<dbReference type="GO" id="GO:0005524">
    <property type="term" value="F:ATP binding"/>
    <property type="evidence" value="ECO:0007669"/>
    <property type="project" value="UniProtKB-KW"/>
</dbReference>
<comment type="caution">
    <text evidence="5">The sequence shown here is derived from an EMBL/GenBank/DDBJ whole genome shotgun (WGS) entry which is preliminary data.</text>
</comment>
<evidence type="ECO:0000259" key="4">
    <source>
        <dbReference type="PROSITE" id="PS50893"/>
    </source>
</evidence>
<comment type="similarity">
    <text evidence="1">Belongs to the ABC transporter superfamily. Ycf16 family.</text>
</comment>
<evidence type="ECO:0000313" key="5">
    <source>
        <dbReference type="EMBL" id="PWK05030.1"/>
    </source>
</evidence>
<dbReference type="Proteomes" id="UP000245634">
    <property type="component" value="Unassembled WGS sequence"/>
</dbReference>
<dbReference type="InterPro" id="IPR003593">
    <property type="entry name" value="AAA+_ATPase"/>
</dbReference>
<dbReference type="PROSITE" id="PS50893">
    <property type="entry name" value="ABC_TRANSPORTER_2"/>
    <property type="match status" value="1"/>
</dbReference>
<evidence type="ECO:0000256" key="3">
    <source>
        <dbReference type="ARBA" id="ARBA00022840"/>
    </source>
</evidence>
<dbReference type="SUPFAM" id="SSF52540">
    <property type="entry name" value="P-loop containing nucleoside triphosphate hydrolases"/>
    <property type="match status" value="1"/>
</dbReference>
<evidence type="ECO:0000313" key="6">
    <source>
        <dbReference type="Proteomes" id="UP000245634"/>
    </source>
</evidence>
<dbReference type="Pfam" id="PF00005">
    <property type="entry name" value="ABC_tran"/>
    <property type="match status" value="1"/>
</dbReference>
<keyword evidence="2" id="KW-0547">Nucleotide-binding</keyword>
<dbReference type="InterPro" id="IPR010230">
    <property type="entry name" value="FeS-cluster_ATPase_SufC"/>
</dbReference>
<dbReference type="EMBL" id="QGGL01000028">
    <property type="protein sequence ID" value="PWK05030.1"/>
    <property type="molecule type" value="Genomic_DNA"/>
</dbReference>
<sequence>MAQPLLQICDLHVSVAGTPIVQGLSVAIQGGEVHAVMGPNGAGKSAFAQALMGHPRYVVTSGKALLDGKNLLKMTVDERARAGLFLATQDPAEMAGVSNANFMRLAVNAKRGDGNGLPVLQFHRHLMTKIKELGIDPTFAERYLNEGFSGGEKVRNEILQMALLKPRIAILDEIDAGQDIDTLKIVAKAVQEMRTPEQGIVAITQGTRLLESIAPTHVHVLRGGRIVRTGGKQLALQVEQNGYDWIDDPPREGSST</sequence>
<evidence type="ECO:0000256" key="2">
    <source>
        <dbReference type="ARBA" id="ARBA00022741"/>
    </source>
</evidence>
<keyword evidence="6" id="KW-1185">Reference proteome</keyword>
<reference evidence="5 6" key="1">
    <citation type="submission" date="2018-05" db="EMBL/GenBank/DDBJ databases">
        <title>Genomic Encyclopedia of Type Strains, Phase IV (KMG-IV): sequencing the most valuable type-strain genomes for metagenomic binning, comparative biology and taxonomic classification.</title>
        <authorList>
            <person name="Goeker M."/>
        </authorList>
    </citation>
    <scope>NUCLEOTIDE SEQUENCE [LARGE SCALE GENOMIC DNA]</scope>
    <source>
        <strain evidence="5 6">DSM 18773</strain>
    </source>
</reference>
<dbReference type="InterPro" id="IPR017871">
    <property type="entry name" value="ABC_transporter-like_CS"/>
</dbReference>
<accession>A0A316D2C8</accession>
<dbReference type="InterPro" id="IPR003439">
    <property type="entry name" value="ABC_transporter-like_ATP-bd"/>
</dbReference>
<name>A0A316D2C8_9BACL</name>
<dbReference type="NCBIfam" id="TIGR01978">
    <property type="entry name" value="sufC"/>
    <property type="match status" value="1"/>
</dbReference>
<proteinExistence type="inferred from homology"/>